<dbReference type="EMBL" id="BARS01016367">
    <property type="protein sequence ID" value="GAF86752.1"/>
    <property type="molecule type" value="Genomic_DNA"/>
</dbReference>
<protein>
    <submittedName>
        <fullName evidence="1">Uncharacterized protein</fullName>
    </submittedName>
</protein>
<reference evidence="1" key="1">
    <citation type="journal article" date="2014" name="Front. Microbiol.">
        <title>High frequency of phylogenetically diverse reductive dehalogenase-homologous genes in deep subseafloor sedimentary metagenomes.</title>
        <authorList>
            <person name="Kawai M."/>
            <person name="Futagami T."/>
            <person name="Toyoda A."/>
            <person name="Takaki Y."/>
            <person name="Nishi S."/>
            <person name="Hori S."/>
            <person name="Arai W."/>
            <person name="Tsubouchi T."/>
            <person name="Morono Y."/>
            <person name="Uchiyama I."/>
            <person name="Ito T."/>
            <person name="Fujiyama A."/>
            <person name="Inagaki F."/>
            <person name="Takami H."/>
        </authorList>
    </citation>
    <scope>NUCLEOTIDE SEQUENCE</scope>
    <source>
        <strain evidence="1">Expedition CK06-06</strain>
    </source>
</reference>
<comment type="caution">
    <text evidence="1">The sequence shown here is derived from an EMBL/GenBank/DDBJ whole genome shotgun (WGS) entry which is preliminary data.</text>
</comment>
<feature type="non-terminal residue" evidence="1">
    <location>
        <position position="54"/>
    </location>
</feature>
<organism evidence="1">
    <name type="scientific">marine sediment metagenome</name>
    <dbReference type="NCBI Taxonomy" id="412755"/>
    <lineage>
        <taxon>unclassified sequences</taxon>
        <taxon>metagenomes</taxon>
        <taxon>ecological metagenomes</taxon>
    </lineage>
</organism>
<evidence type="ECO:0000313" key="1">
    <source>
        <dbReference type="EMBL" id="GAF86752.1"/>
    </source>
</evidence>
<proteinExistence type="predicted"/>
<sequence>MTRTEDERCKHTIFIVSLDLIAGKLAGYSEEFDRIELVPPREILRLCCLQDNEI</sequence>
<gene>
    <name evidence="1" type="ORF">S01H1_26938</name>
</gene>
<name>X0TF08_9ZZZZ</name>
<accession>X0TF08</accession>
<dbReference type="AlphaFoldDB" id="X0TF08"/>